<dbReference type="Proteomes" id="UP000662703">
    <property type="component" value="Unassembled WGS sequence"/>
</dbReference>
<keyword evidence="3" id="KW-0378">Hydrolase</keyword>
<comment type="similarity">
    <text evidence="1">Belongs to the low molecular weight phosphotyrosine protein phosphatase family.</text>
</comment>
<protein>
    <recommendedName>
        <fullName evidence="2">protein-tyrosine-phosphatase</fullName>
        <ecNumber evidence="2">3.1.3.48</ecNumber>
    </recommendedName>
</protein>
<gene>
    <name evidence="6" type="ORF">Y5W_03557</name>
</gene>
<dbReference type="InterPro" id="IPR023485">
    <property type="entry name" value="Ptyr_pPase"/>
</dbReference>
<proteinExistence type="inferred from homology"/>
<evidence type="ECO:0000256" key="2">
    <source>
        <dbReference type="ARBA" id="ARBA00013064"/>
    </source>
</evidence>
<dbReference type="PRINTS" id="PR00719">
    <property type="entry name" value="LMWPTPASE"/>
</dbReference>
<dbReference type="SMART" id="SM00226">
    <property type="entry name" value="LMWPc"/>
    <property type="match status" value="1"/>
</dbReference>
<dbReference type="InterPro" id="IPR036196">
    <property type="entry name" value="Ptyr_pPase_sf"/>
</dbReference>
<accession>A0ABS0AVT9</accession>
<evidence type="ECO:0000259" key="5">
    <source>
        <dbReference type="SMART" id="SM00226"/>
    </source>
</evidence>
<evidence type="ECO:0000313" key="7">
    <source>
        <dbReference type="Proteomes" id="UP000662703"/>
    </source>
</evidence>
<dbReference type="Pfam" id="PF01451">
    <property type="entry name" value="LMWPc"/>
    <property type="match status" value="1"/>
</dbReference>
<evidence type="ECO:0000256" key="1">
    <source>
        <dbReference type="ARBA" id="ARBA00011063"/>
    </source>
</evidence>
<dbReference type="InterPro" id="IPR050438">
    <property type="entry name" value="LMW_PTPase"/>
</dbReference>
<keyword evidence="4" id="KW-0904">Protein phosphatase</keyword>
<keyword evidence="7" id="KW-1185">Reference proteome</keyword>
<dbReference type="EMBL" id="ARXX01000085">
    <property type="protein sequence ID" value="MBF5058263.1"/>
    <property type="molecule type" value="Genomic_DNA"/>
</dbReference>
<sequence length="160" mass="17615">MSVSILFVCLGNICRSPTAEAVFRQRVIDAGLQERIRIDSAGTGDWHIGKAPDRRASAAAAGRGYAMDDLRARQVSGDDFQRFDYVLAMDDNNLADLEDLRAAAGACEDVVLARFLDVLGDAGPREVPDPYYGGDDGFDHVLNLVEKASDLWLERLRERL</sequence>
<reference evidence="6 7" key="1">
    <citation type="submission" date="2012-09" db="EMBL/GenBank/DDBJ databases">
        <title>Genome Sequence of alkane-degrading Bacterium Alcanivorax sp. 521-1.</title>
        <authorList>
            <person name="Lai Q."/>
            <person name="Shao Z."/>
        </authorList>
    </citation>
    <scope>NUCLEOTIDE SEQUENCE [LARGE SCALE GENOMIC DNA]</scope>
    <source>
        <strain evidence="6 7">521-1</strain>
    </source>
</reference>
<dbReference type="PANTHER" id="PTHR11717:SF7">
    <property type="entry name" value="LOW MOLECULAR WEIGHT PHOSPHOTYROSINE PROTEIN PHOSPHATASE"/>
    <property type="match status" value="1"/>
</dbReference>
<evidence type="ECO:0000256" key="3">
    <source>
        <dbReference type="ARBA" id="ARBA00022801"/>
    </source>
</evidence>
<dbReference type="SUPFAM" id="SSF52788">
    <property type="entry name" value="Phosphotyrosine protein phosphatases I"/>
    <property type="match status" value="1"/>
</dbReference>
<dbReference type="EC" id="3.1.3.48" evidence="2"/>
<feature type="domain" description="Phosphotyrosine protein phosphatase I" evidence="5">
    <location>
        <begin position="3"/>
        <end position="155"/>
    </location>
</feature>
<dbReference type="PANTHER" id="PTHR11717">
    <property type="entry name" value="LOW MOLECULAR WEIGHT PROTEIN TYROSINE PHOSPHATASE"/>
    <property type="match status" value="1"/>
</dbReference>
<dbReference type="InterPro" id="IPR017867">
    <property type="entry name" value="Tyr_phospatase_low_mol_wt"/>
</dbReference>
<dbReference type="RefSeq" id="WP_194866261.1">
    <property type="nucleotide sequence ID" value="NZ_ARXX01000085.1"/>
</dbReference>
<dbReference type="Gene3D" id="3.40.50.2300">
    <property type="match status" value="1"/>
</dbReference>
<evidence type="ECO:0000256" key="4">
    <source>
        <dbReference type="ARBA" id="ARBA00022912"/>
    </source>
</evidence>
<organism evidence="6 7">
    <name type="scientific">Alloalcanivorax profundimaris</name>
    <dbReference type="NCBI Taxonomy" id="2735259"/>
    <lineage>
        <taxon>Bacteria</taxon>
        <taxon>Pseudomonadati</taxon>
        <taxon>Pseudomonadota</taxon>
        <taxon>Gammaproteobacteria</taxon>
        <taxon>Oceanospirillales</taxon>
        <taxon>Alcanivoracaceae</taxon>
        <taxon>Alloalcanivorax</taxon>
    </lineage>
</organism>
<dbReference type="CDD" id="cd16343">
    <property type="entry name" value="LMWPTP"/>
    <property type="match status" value="1"/>
</dbReference>
<evidence type="ECO:0000313" key="6">
    <source>
        <dbReference type="EMBL" id="MBF5058263.1"/>
    </source>
</evidence>
<comment type="caution">
    <text evidence="6">The sequence shown here is derived from an EMBL/GenBank/DDBJ whole genome shotgun (WGS) entry which is preliminary data.</text>
</comment>
<name>A0ABS0AVT9_9GAMM</name>